<dbReference type="PROSITE" id="PS00217">
    <property type="entry name" value="SUGAR_TRANSPORT_2"/>
    <property type="match status" value="1"/>
</dbReference>
<dbReference type="GO" id="GO:0005353">
    <property type="term" value="F:fructose transmembrane transporter activity"/>
    <property type="evidence" value="ECO:0007669"/>
    <property type="project" value="UniProtKB-ARBA"/>
</dbReference>
<keyword evidence="4 8" id="KW-0812">Transmembrane</keyword>
<organism evidence="10 11">
    <name type="scientific">Exocentrus adspersus</name>
    <dbReference type="NCBI Taxonomy" id="1586481"/>
    <lineage>
        <taxon>Eukaryota</taxon>
        <taxon>Metazoa</taxon>
        <taxon>Ecdysozoa</taxon>
        <taxon>Arthropoda</taxon>
        <taxon>Hexapoda</taxon>
        <taxon>Insecta</taxon>
        <taxon>Pterygota</taxon>
        <taxon>Neoptera</taxon>
        <taxon>Endopterygota</taxon>
        <taxon>Coleoptera</taxon>
        <taxon>Polyphaga</taxon>
        <taxon>Cucujiformia</taxon>
        <taxon>Chrysomeloidea</taxon>
        <taxon>Cerambycidae</taxon>
        <taxon>Lamiinae</taxon>
        <taxon>Acanthocinini</taxon>
        <taxon>Exocentrus</taxon>
    </lineage>
</organism>
<dbReference type="InterPro" id="IPR003663">
    <property type="entry name" value="Sugar/inositol_transpt"/>
</dbReference>
<evidence type="ECO:0000259" key="9">
    <source>
        <dbReference type="PROSITE" id="PS50850"/>
    </source>
</evidence>
<dbReference type="GO" id="GO:0005886">
    <property type="term" value="C:plasma membrane"/>
    <property type="evidence" value="ECO:0007669"/>
    <property type="project" value="UniProtKB-SubCell"/>
</dbReference>
<evidence type="ECO:0000256" key="3">
    <source>
        <dbReference type="ARBA" id="ARBA00022475"/>
    </source>
</evidence>
<evidence type="ECO:0000256" key="1">
    <source>
        <dbReference type="ARBA" id="ARBA00004651"/>
    </source>
</evidence>
<dbReference type="PROSITE" id="PS50850">
    <property type="entry name" value="MFS"/>
    <property type="match status" value="1"/>
</dbReference>
<protein>
    <recommendedName>
        <fullName evidence="9">Major facilitator superfamily (MFS) profile domain-containing protein</fullName>
    </recommendedName>
</protein>
<keyword evidence="5 8" id="KW-1133">Transmembrane helix</keyword>
<evidence type="ECO:0000256" key="5">
    <source>
        <dbReference type="ARBA" id="ARBA00022989"/>
    </source>
</evidence>
<comment type="subcellular location">
    <subcellularLocation>
        <location evidence="1">Cell membrane</location>
        <topology evidence="1">Multi-pass membrane protein</topology>
    </subcellularLocation>
</comment>
<keyword evidence="7" id="KW-0325">Glycoprotein</keyword>
<evidence type="ECO:0000313" key="10">
    <source>
        <dbReference type="EMBL" id="KAJ8917744.1"/>
    </source>
</evidence>
<feature type="transmembrane region" description="Helical" evidence="8">
    <location>
        <begin position="493"/>
        <end position="515"/>
    </location>
</feature>
<dbReference type="NCBIfam" id="TIGR00879">
    <property type="entry name" value="SP"/>
    <property type="match status" value="1"/>
</dbReference>
<dbReference type="InterPro" id="IPR029248">
    <property type="entry name" value="TMEM107"/>
</dbReference>
<feature type="transmembrane region" description="Helical" evidence="8">
    <location>
        <begin position="307"/>
        <end position="330"/>
    </location>
</feature>
<feature type="transmembrane region" description="Helical" evidence="8">
    <location>
        <begin position="591"/>
        <end position="609"/>
    </location>
</feature>
<dbReference type="InterPro" id="IPR005829">
    <property type="entry name" value="Sugar_transporter_CS"/>
</dbReference>
<dbReference type="SUPFAM" id="SSF103473">
    <property type="entry name" value="MFS general substrate transporter"/>
    <property type="match status" value="1"/>
</dbReference>
<feature type="transmembrane region" description="Helical" evidence="8">
    <location>
        <begin position="12"/>
        <end position="28"/>
    </location>
</feature>
<reference evidence="10 11" key="1">
    <citation type="journal article" date="2023" name="Insect Mol. Biol.">
        <title>Genome sequencing provides insights into the evolution of gene families encoding plant cell wall-degrading enzymes in longhorned beetles.</title>
        <authorList>
            <person name="Shin N.R."/>
            <person name="Okamura Y."/>
            <person name="Kirsch R."/>
            <person name="Pauchet Y."/>
        </authorList>
    </citation>
    <scope>NUCLEOTIDE SEQUENCE [LARGE SCALE GENOMIC DNA]</scope>
    <source>
        <strain evidence="10">EAD_L_NR</strain>
    </source>
</reference>
<dbReference type="PANTHER" id="PTHR23503:SF127">
    <property type="entry name" value="FI08437P-RELATED"/>
    <property type="match status" value="1"/>
</dbReference>
<keyword evidence="6 8" id="KW-0472">Membrane</keyword>
<evidence type="ECO:0000256" key="7">
    <source>
        <dbReference type="ARBA" id="ARBA00023180"/>
    </source>
</evidence>
<gene>
    <name evidence="10" type="ORF">NQ315_005195</name>
</gene>
<feature type="domain" description="Major facilitator superfamily (MFS) profile" evidence="9">
    <location>
        <begin position="166"/>
        <end position="613"/>
    </location>
</feature>
<evidence type="ECO:0000256" key="4">
    <source>
        <dbReference type="ARBA" id="ARBA00022692"/>
    </source>
</evidence>
<dbReference type="FunFam" id="1.20.1250.20:FF:001511">
    <property type="entry name" value="Solute carrier family 2, facilitated glucose transporter member 5"/>
    <property type="match status" value="1"/>
</dbReference>
<feature type="transmembrane region" description="Helical" evidence="8">
    <location>
        <begin position="49"/>
        <end position="75"/>
    </location>
</feature>
<name>A0AAV8VUP2_9CUCU</name>
<dbReference type="PRINTS" id="PR00171">
    <property type="entry name" value="SUGRTRNSPORT"/>
</dbReference>
<evidence type="ECO:0000256" key="8">
    <source>
        <dbReference type="SAM" id="Phobius"/>
    </source>
</evidence>
<dbReference type="Pfam" id="PF00083">
    <property type="entry name" value="Sugar_tr"/>
    <property type="match status" value="1"/>
</dbReference>
<feature type="transmembrane region" description="Helical" evidence="8">
    <location>
        <begin position="245"/>
        <end position="263"/>
    </location>
</feature>
<dbReference type="Pfam" id="PF14995">
    <property type="entry name" value="TMEM107"/>
    <property type="match status" value="1"/>
</dbReference>
<dbReference type="Gene3D" id="1.20.1250.20">
    <property type="entry name" value="MFS general substrate transporter like domains"/>
    <property type="match status" value="1"/>
</dbReference>
<evidence type="ECO:0000256" key="2">
    <source>
        <dbReference type="ARBA" id="ARBA00022448"/>
    </source>
</evidence>
<feature type="transmembrane region" description="Helical" evidence="8">
    <location>
        <begin position="275"/>
        <end position="295"/>
    </location>
</feature>
<dbReference type="GO" id="GO:1990539">
    <property type="term" value="P:fructose import across plasma membrane"/>
    <property type="evidence" value="ECO:0007669"/>
    <property type="project" value="UniProtKB-ARBA"/>
</dbReference>
<dbReference type="InterPro" id="IPR036259">
    <property type="entry name" value="MFS_trans_sf"/>
</dbReference>
<evidence type="ECO:0000313" key="11">
    <source>
        <dbReference type="Proteomes" id="UP001159042"/>
    </source>
</evidence>
<feature type="transmembrane region" description="Helical" evidence="8">
    <location>
        <begin position="161"/>
        <end position="179"/>
    </location>
</feature>
<proteinExistence type="predicted"/>
<dbReference type="EMBL" id="JANEYG010000031">
    <property type="protein sequence ID" value="KAJ8917744.1"/>
    <property type="molecule type" value="Genomic_DNA"/>
</dbReference>
<feature type="transmembrane region" description="Helical" evidence="8">
    <location>
        <begin position="336"/>
        <end position="358"/>
    </location>
</feature>
<keyword evidence="2" id="KW-0813">Transport</keyword>
<dbReference type="AlphaFoldDB" id="A0AAV8VUP2"/>
<dbReference type="InterPro" id="IPR045263">
    <property type="entry name" value="GLUT"/>
</dbReference>
<feature type="transmembrane region" description="Helical" evidence="8">
    <location>
        <begin position="468"/>
        <end position="486"/>
    </location>
</feature>
<dbReference type="PANTHER" id="PTHR23503">
    <property type="entry name" value="SOLUTE CARRIER FAMILY 2"/>
    <property type="match status" value="1"/>
</dbReference>
<feature type="transmembrane region" description="Helical" evidence="8">
    <location>
        <begin position="521"/>
        <end position="547"/>
    </location>
</feature>
<feature type="transmembrane region" description="Helical" evidence="8">
    <location>
        <begin position="559"/>
        <end position="579"/>
    </location>
</feature>
<feature type="transmembrane region" description="Helical" evidence="8">
    <location>
        <begin position="423"/>
        <end position="448"/>
    </location>
</feature>
<evidence type="ECO:0000256" key="6">
    <source>
        <dbReference type="ARBA" id="ARBA00023136"/>
    </source>
</evidence>
<accession>A0AAV8VUP2</accession>
<dbReference type="PROSITE" id="PS00216">
    <property type="entry name" value="SUGAR_TRANSPORT_1"/>
    <property type="match status" value="1"/>
</dbReference>
<dbReference type="InterPro" id="IPR005828">
    <property type="entry name" value="MFS_sugar_transport-like"/>
</dbReference>
<dbReference type="InterPro" id="IPR020846">
    <property type="entry name" value="MFS_dom"/>
</dbReference>
<dbReference type="Proteomes" id="UP001159042">
    <property type="component" value="Unassembled WGS sequence"/>
</dbReference>
<keyword evidence="11" id="KW-1185">Reference proteome</keyword>
<feature type="transmembrane region" description="Helical" evidence="8">
    <location>
        <begin position="214"/>
        <end position="238"/>
    </location>
</feature>
<sequence>MYYNSRLIPARFLILISHFTICVTLLWNSKESARSCLPERVSEYSILSLHTQLVAGLSVAIALLCFEMLAFLLGFTMFNDNSTLLCILFMIIHLSSRSVYGVNIKIFHLIVRFLNTGFQIQKCYFHLYEPYLESNLINKPYSQTPFFFKEISVERPGWTRLLVLAGISTCLGLSLPVGYNIGVVNTPATVIKAFINESVYTRYDSSLSFNELEFLWSLIVSIFLVGAAVGSLGGSVLADRIGRKGVLRVCAGLAIAAAVFFFGSKPANSIEMLAIGRLLAGFSAGLTTSVAPMYLTELAPLHLKGATGALCPLGLTVGVLIGQILSMYEILGNPEYWYYCLSFFCLPVFLCGATIHLLPESPKYVFVIKKQPQVALRLLRKLRDVSEELLQDEIEELKIEEDDNKRCAGDSWNLVKVMTDRTLMLPLLLVCALQAGQQFSGINAVFYYSSKIFRAAGLSVSASELATIGAGCCNFVMAVLSIPIINNINRRTCALSSMASSAFFLVLLGIAIMFIDSYTWVPYFSIIGVLGFVICYGLGMGPIPYFIGSELFEVGPRPSAMALGSMCNWAGNFVVGLLFPTMQDYLGPSSFFIFAAFLVALFIFVKLYLPETRGRDASIIAEICSNGFASKPLKTRINVPHRAREVGDNEDEKLEI</sequence>
<keyword evidence="3" id="KW-1003">Cell membrane</keyword>
<comment type="caution">
    <text evidence="10">The sequence shown here is derived from an EMBL/GenBank/DDBJ whole genome shotgun (WGS) entry which is preliminary data.</text>
</comment>